<keyword evidence="6" id="KW-1185">Reference proteome</keyword>
<dbReference type="InParanoid" id="A0A804I4E5"/>
<evidence type="ECO:0000313" key="4">
    <source>
        <dbReference type="EMBL" id="CAG1862490.1"/>
    </source>
</evidence>
<reference evidence="4" key="1">
    <citation type="submission" date="2021-03" db="EMBL/GenBank/DDBJ databases">
        <authorList>
            <consortium name="Genoscope - CEA"/>
            <person name="William W."/>
        </authorList>
    </citation>
    <scope>NUCLEOTIDE SEQUENCE</scope>
    <source>
        <strain evidence="4">Doubled-haploid Pahang</strain>
    </source>
</reference>
<dbReference type="EMBL" id="HG996467">
    <property type="protein sequence ID" value="CAG1862490.1"/>
    <property type="molecule type" value="Genomic_DNA"/>
</dbReference>
<organism evidence="5 6">
    <name type="scientific">Musa acuminata subsp. malaccensis</name>
    <name type="common">Wild banana</name>
    <name type="synonym">Musa malaccensis</name>
    <dbReference type="NCBI Taxonomy" id="214687"/>
    <lineage>
        <taxon>Eukaryota</taxon>
        <taxon>Viridiplantae</taxon>
        <taxon>Streptophyta</taxon>
        <taxon>Embryophyta</taxon>
        <taxon>Tracheophyta</taxon>
        <taxon>Spermatophyta</taxon>
        <taxon>Magnoliopsida</taxon>
        <taxon>Liliopsida</taxon>
        <taxon>Zingiberales</taxon>
        <taxon>Musaceae</taxon>
        <taxon>Musa</taxon>
    </lineage>
</organism>
<name>A0A804I4E5_MUSAM</name>
<proteinExistence type="predicted"/>
<evidence type="ECO:0000256" key="1">
    <source>
        <dbReference type="ARBA" id="ARBA00022723"/>
    </source>
</evidence>
<dbReference type="Gramene" id="Ma02_t19030.1">
    <property type="protein sequence ID" value="Ma02_p19030.1"/>
    <property type="gene ID" value="Ma02_g19030"/>
</dbReference>
<dbReference type="SUPFAM" id="SSF56784">
    <property type="entry name" value="HAD-like"/>
    <property type="match status" value="1"/>
</dbReference>
<dbReference type="PANTHER" id="PTHR12103">
    <property type="entry name" value="5'-NUCLEOTIDASE DOMAIN-CONTAINING"/>
    <property type="match status" value="1"/>
</dbReference>
<reference evidence="5" key="2">
    <citation type="submission" date="2021-05" db="UniProtKB">
        <authorList>
            <consortium name="EnsemblPlants"/>
        </authorList>
    </citation>
    <scope>IDENTIFICATION</scope>
    <source>
        <strain evidence="5">subsp. malaccensis</strain>
    </source>
</reference>
<dbReference type="GO" id="GO:0046872">
    <property type="term" value="F:metal ion binding"/>
    <property type="evidence" value="ECO:0007669"/>
    <property type="project" value="UniProtKB-KW"/>
</dbReference>
<dbReference type="OMA" id="LKNICQC"/>
<evidence type="ECO:0000256" key="3">
    <source>
        <dbReference type="ARBA" id="ARBA00022842"/>
    </source>
</evidence>
<sequence>MTARWLWTNLYKKSFLKNICQCSLIKDKQGHQYTPREFYQQFHKVWGQLMKTGYQSSCLAHQVERFAYLYTRQVTNLSLHSLDKYYSPNEDYMPHEFDILGPV</sequence>
<keyword evidence="2" id="KW-0378">Hydrolase</keyword>
<keyword evidence="3" id="KW-0460">Magnesium</keyword>
<evidence type="ECO:0000313" key="5">
    <source>
        <dbReference type="EnsemblPlants" id="Ma02_p19030.1"/>
    </source>
</evidence>
<dbReference type="GO" id="GO:0016787">
    <property type="term" value="F:hydrolase activity"/>
    <property type="evidence" value="ECO:0007669"/>
    <property type="project" value="UniProtKB-KW"/>
</dbReference>
<gene>
    <name evidence="4" type="ORF">GSMUA_73850.1</name>
</gene>
<protein>
    <submittedName>
        <fullName evidence="4">(wild Malaysian banana) hypothetical protein</fullName>
    </submittedName>
</protein>
<keyword evidence="1" id="KW-0479">Metal-binding</keyword>
<dbReference type="PANTHER" id="PTHR12103:SF15">
    <property type="entry name" value="CYTOSOLIC PURINE 5'-NUCLEOTIDASE"/>
    <property type="match status" value="1"/>
</dbReference>
<dbReference type="InterPro" id="IPR036412">
    <property type="entry name" value="HAD-like_sf"/>
</dbReference>
<dbReference type="AlphaFoldDB" id="A0A804I4E5"/>
<accession>A0A804I4E5</accession>
<dbReference type="EnsemblPlants" id="Ma02_t19030.1">
    <property type="protein sequence ID" value="Ma02_p19030.1"/>
    <property type="gene ID" value="Ma02_g19030"/>
</dbReference>
<evidence type="ECO:0000313" key="6">
    <source>
        <dbReference type="Proteomes" id="UP000012960"/>
    </source>
</evidence>
<dbReference type="InterPro" id="IPR008380">
    <property type="entry name" value="HAD-SF_hydro_IG_5-nucl"/>
</dbReference>
<dbReference type="Pfam" id="PF05761">
    <property type="entry name" value="5_nucleotid"/>
    <property type="match status" value="1"/>
</dbReference>
<dbReference type="Proteomes" id="UP000012960">
    <property type="component" value="Unplaced"/>
</dbReference>
<evidence type="ECO:0000256" key="2">
    <source>
        <dbReference type="ARBA" id="ARBA00022801"/>
    </source>
</evidence>